<dbReference type="Proteomes" id="UP000265663">
    <property type="component" value="Unassembled WGS sequence"/>
</dbReference>
<proteinExistence type="predicted"/>
<organism evidence="2 3">
    <name type="scientific">Pyrenophora seminiperda CCB06</name>
    <dbReference type="NCBI Taxonomy" id="1302712"/>
    <lineage>
        <taxon>Eukaryota</taxon>
        <taxon>Fungi</taxon>
        <taxon>Dikarya</taxon>
        <taxon>Ascomycota</taxon>
        <taxon>Pezizomycotina</taxon>
        <taxon>Dothideomycetes</taxon>
        <taxon>Pleosporomycetidae</taxon>
        <taxon>Pleosporales</taxon>
        <taxon>Pleosporineae</taxon>
        <taxon>Pleosporaceae</taxon>
        <taxon>Pyrenophora</taxon>
    </lineage>
</organism>
<evidence type="ECO:0000313" key="2">
    <source>
        <dbReference type="EMBL" id="RMZ71416.1"/>
    </source>
</evidence>
<dbReference type="EMBL" id="KE747827">
    <property type="protein sequence ID" value="RMZ71416.1"/>
    <property type="molecule type" value="Genomic_DNA"/>
</dbReference>
<dbReference type="InterPro" id="IPR004875">
    <property type="entry name" value="DDE_SF_endonuclease_dom"/>
</dbReference>
<dbReference type="GO" id="GO:0003676">
    <property type="term" value="F:nucleic acid binding"/>
    <property type="evidence" value="ECO:0007669"/>
    <property type="project" value="InterPro"/>
</dbReference>
<reference evidence="2 3" key="1">
    <citation type="journal article" date="2014" name="PLoS ONE">
        <title>De novo Genome Assembly of the Fungal Plant Pathogen Pyrenophora semeniperda.</title>
        <authorList>
            <person name="Soliai M.M."/>
            <person name="Meyer S.E."/>
            <person name="Udall J.A."/>
            <person name="Elzinga D.E."/>
            <person name="Hermansen R.A."/>
            <person name="Bodily P.M."/>
            <person name="Hart A.A."/>
            <person name="Coleman C.E."/>
        </authorList>
    </citation>
    <scope>NUCLEOTIDE SEQUENCE [LARGE SCALE GENOMIC DNA]</scope>
    <source>
        <strain evidence="2 3">CCB06</strain>
        <tissue evidence="2">Mycelium</tissue>
    </source>
</reference>
<dbReference type="Pfam" id="PF03184">
    <property type="entry name" value="DDE_1"/>
    <property type="match status" value="1"/>
</dbReference>
<gene>
    <name evidence="2" type="ORF">GMOD_00006503</name>
</gene>
<name>A0A3M7MA87_9PLEO</name>
<accession>A0A3M7MA87</accession>
<dbReference type="AlphaFoldDB" id="A0A3M7MA87"/>
<sequence>MEDVKVGEHMAFFGVRSSGWSNNGLSLAWRQQVFERFTTGKARRKYRLLLVDGHGSHLAGKILEHCHRHKILLAVYPPHSTHTLQPLDVVMFKLLSTAYLKKLQQSTVKHQGLVSVKKSDFFSLSWDAWVTSFIEKNILNSFKTTAVSPLNLNVIVDRFTNNSSDTSSEASSEASCYSGEDWRSLDRVSKRALSSASKKDVAIVRQSLHHMAIQN</sequence>
<evidence type="ECO:0000313" key="3">
    <source>
        <dbReference type="Proteomes" id="UP000265663"/>
    </source>
</evidence>
<dbReference type="OrthoDB" id="3795213at2759"/>
<feature type="domain" description="DDE-1" evidence="1">
    <location>
        <begin position="13"/>
        <end position="142"/>
    </location>
</feature>
<keyword evidence="3" id="KW-1185">Reference proteome</keyword>
<evidence type="ECO:0000259" key="1">
    <source>
        <dbReference type="Pfam" id="PF03184"/>
    </source>
</evidence>
<protein>
    <submittedName>
        <fullName evidence="2">Pogo transposable</fullName>
    </submittedName>
</protein>